<protein>
    <submittedName>
        <fullName evidence="3">Uncharacterized protein</fullName>
    </submittedName>
</protein>
<feature type="region of interest" description="Disordered" evidence="1">
    <location>
        <begin position="42"/>
        <end position="71"/>
    </location>
</feature>
<comment type="caution">
    <text evidence="3">The sequence shown here is derived from an EMBL/GenBank/DDBJ whole genome shotgun (WGS) entry which is preliminary data.</text>
</comment>
<feature type="signal peptide" evidence="2">
    <location>
        <begin position="1"/>
        <end position="22"/>
    </location>
</feature>
<dbReference type="AlphaFoldDB" id="A0A258FCN2"/>
<evidence type="ECO:0000256" key="2">
    <source>
        <dbReference type="SAM" id="SignalP"/>
    </source>
</evidence>
<proteinExistence type="predicted"/>
<keyword evidence="2" id="KW-0732">Signal</keyword>
<name>A0A258FCN2_9CAUL</name>
<dbReference type="EMBL" id="NCEB01000058">
    <property type="protein sequence ID" value="OYX29734.1"/>
    <property type="molecule type" value="Genomic_DNA"/>
</dbReference>
<sequence length="133" mass="13375">MPRVRPSLALIAALGLSIAACGGSEPAPEAAEVPATEAAYPVAAPPAMMPDDAPPQEEAPPEAEAAEATPAATCREAVGEAASARLVARCIAVSPATRPPCNALNPCEMIQGEIDRSCGQYGPGEEKPAECVA</sequence>
<evidence type="ECO:0000313" key="3">
    <source>
        <dbReference type="EMBL" id="OYX29734.1"/>
    </source>
</evidence>
<evidence type="ECO:0000256" key="1">
    <source>
        <dbReference type="SAM" id="MobiDB-lite"/>
    </source>
</evidence>
<evidence type="ECO:0000313" key="4">
    <source>
        <dbReference type="Proteomes" id="UP000215595"/>
    </source>
</evidence>
<dbReference type="PROSITE" id="PS51257">
    <property type="entry name" value="PROKAR_LIPOPROTEIN"/>
    <property type="match status" value="1"/>
</dbReference>
<gene>
    <name evidence="3" type="ORF">B7Z01_15360</name>
</gene>
<organism evidence="3 4">
    <name type="scientific">Brevundimonas subvibrioides</name>
    <dbReference type="NCBI Taxonomy" id="74313"/>
    <lineage>
        <taxon>Bacteria</taxon>
        <taxon>Pseudomonadati</taxon>
        <taxon>Pseudomonadota</taxon>
        <taxon>Alphaproteobacteria</taxon>
        <taxon>Caulobacterales</taxon>
        <taxon>Caulobacteraceae</taxon>
        <taxon>Brevundimonas</taxon>
    </lineage>
</organism>
<accession>A0A258FCN2</accession>
<reference evidence="3 4" key="1">
    <citation type="submission" date="2017-03" db="EMBL/GenBank/DDBJ databases">
        <title>Lifting the veil on microbial sulfur biogeochemistry in mining wastewaters.</title>
        <authorList>
            <person name="Kantor R.S."/>
            <person name="Colenbrander Nelson T."/>
            <person name="Marshall S."/>
            <person name="Bennett D."/>
            <person name="Apte S."/>
            <person name="Camacho D."/>
            <person name="Thomas B.C."/>
            <person name="Warren L.A."/>
            <person name="Banfield J.F."/>
        </authorList>
    </citation>
    <scope>NUCLEOTIDE SEQUENCE [LARGE SCALE GENOMIC DNA]</scope>
    <source>
        <strain evidence="3">32-69-9</strain>
    </source>
</reference>
<feature type="chain" id="PRO_5012310802" evidence="2">
    <location>
        <begin position="23"/>
        <end position="133"/>
    </location>
</feature>
<dbReference type="Proteomes" id="UP000215595">
    <property type="component" value="Unassembled WGS sequence"/>
</dbReference>